<keyword evidence="5" id="KW-0430">Lectin</keyword>
<evidence type="ECO:0000256" key="8">
    <source>
        <dbReference type="SAM" id="SignalP"/>
    </source>
</evidence>
<proteinExistence type="inferred from homology"/>
<reference evidence="10" key="1">
    <citation type="submission" date="2025-08" db="UniProtKB">
        <authorList>
            <consortium name="Ensembl"/>
        </authorList>
    </citation>
    <scope>IDENTIFICATION</scope>
</reference>
<dbReference type="Ensembl" id="ENSLLTT00000003646.1">
    <property type="protein sequence ID" value="ENSLLTP00000003506.1"/>
    <property type="gene ID" value="ENSLLTG00000002633.1"/>
</dbReference>
<dbReference type="InterPro" id="IPR016187">
    <property type="entry name" value="CTDL_fold"/>
</dbReference>
<evidence type="ECO:0000256" key="1">
    <source>
        <dbReference type="ARBA" id="ARBA00004613"/>
    </source>
</evidence>
<dbReference type="Proteomes" id="UP000694406">
    <property type="component" value="Unplaced"/>
</dbReference>
<dbReference type="Gene3D" id="3.10.100.10">
    <property type="entry name" value="Mannose-Binding Protein A, subunit A"/>
    <property type="match status" value="1"/>
</dbReference>
<feature type="signal peptide" evidence="8">
    <location>
        <begin position="1"/>
        <end position="23"/>
    </location>
</feature>
<name>A0A8C5RJ98_LATLA</name>
<dbReference type="InterPro" id="IPR001304">
    <property type="entry name" value="C-type_lectin-like"/>
</dbReference>
<dbReference type="AlphaFoldDB" id="A0A8C5RJ98"/>
<dbReference type="PANTHER" id="PTHR22803">
    <property type="entry name" value="MANNOSE, PHOSPHOLIPASE, LECTIN RECEPTOR RELATED"/>
    <property type="match status" value="1"/>
</dbReference>
<keyword evidence="7" id="KW-1015">Disulfide bond</keyword>
<dbReference type="Pfam" id="PF00059">
    <property type="entry name" value="Lectin_C"/>
    <property type="match status" value="1"/>
</dbReference>
<sequence length="157" mass="18121">MGRFLLVSLSLLVVIFSLNGIGADHHCPLDWLSFEKSCYKFIRQRKSWNEAERSCVQLQRNSHLASILSPAESFFISNVISRKLVPFTGVWIGLNDPKKNRTWKWTDGSNFGYTSWARKEPSSPVGGKFCVQLTTLSRYFRWKAVNCKSKNFFICKM</sequence>
<evidence type="ECO:0000259" key="9">
    <source>
        <dbReference type="PROSITE" id="PS50041"/>
    </source>
</evidence>
<dbReference type="SMART" id="SM00034">
    <property type="entry name" value="CLECT"/>
    <property type="match status" value="1"/>
</dbReference>
<feature type="domain" description="C-type lectin" evidence="9">
    <location>
        <begin position="34"/>
        <end position="156"/>
    </location>
</feature>
<dbReference type="InterPro" id="IPR016186">
    <property type="entry name" value="C-type_lectin-like/link_sf"/>
</dbReference>
<keyword evidence="3" id="KW-0964">Secreted</keyword>
<keyword evidence="4" id="KW-0479">Metal-binding</keyword>
<comment type="subcellular location">
    <subcellularLocation>
        <location evidence="1">Secreted</location>
    </subcellularLocation>
</comment>
<evidence type="ECO:0000313" key="10">
    <source>
        <dbReference type="Ensembl" id="ENSLLTP00000003506.1"/>
    </source>
</evidence>
<dbReference type="InterPro" id="IPR050111">
    <property type="entry name" value="C-type_lectin/snaclec_domain"/>
</dbReference>
<evidence type="ECO:0000256" key="6">
    <source>
        <dbReference type="ARBA" id="ARBA00022837"/>
    </source>
</evidence>
<dbReference type="GO" id="GO:0005576">
    <property type="term" value="C:extracellular region"/>
    <property type="evidence" value="ECO:0007669"/>
    <property type="project" value="UniProtKB-SubCell"/>
</dbReference>
<dbReference type="SUPFAM" id="SSF56436">
    <property type="entry name" value="C-type lectin-like"/>
    <property type="match status" value="1"/>
</dbReference>
<dbReference type="FunFam" id="3.10.100.10:FF:000015">
    <property type="entry name" value="C-type lectin Cal"/>
    <property type="match status" value="1"/>
</dbReference>
<keyword evidence="11" id="KW-1185">Reference proteome</keyword>
<evidence type="ECO:0000256" key="5">
    <source>
        <dbReference type="ARBA" id="ARBA00022734"/>
    </source>
</evidence>
<evidence type="ECO:0000313" key="11">
    <source>
        <dbReference type="Proteomes" id="UP000694406"/>
    </source>
</evidence>
<organism evidence="10 11">
    <name type="scientific">Laticauda laticaudata</name>
    <name type="common">Blue-ringed sea krait</name>
    <name type="synonym">Blue-lipped sea krait</name>
    <dbReference type="NCBI Taxonomy" id="8630"/>
    <lineage>
        <taxon>Eukaryota</taxon>
        <taxon>Metazoa</taxon>
        <taxon>Chordata</taxon>
        <taxon>Craniata</taxon>
        <taxon>Vertebrata</taxon>
        <taxon>Euteleostomi</taxon>
        <taxon>Lepidosauria</taxon>
        <taxon>Squamata</taxon>
        <taxon>Bifurcata</taxon>
        <taxon>Unidentata</taxon>
        <taxon>Episquamata</taxon>
        <taxon>Toxicofera</taxon>
        <taxon>Serpentes</taxon>
        <taxon>Colubroidea</taxon>
        <taxon>Elapidae</taxon>
        <taxon>Laticaudinae</taxon>
        <taxon>Laticauda</taxon>
    </lineage>
</organism>
<evidence type="ECO:0000256" key="3">
    <source>
        <dbReference type="ARBA" id="ARBA00022525"/>
    </source>
</evidence>
<dbReference type="GO" id="GO:0046872">
    <property type="term" value="F:metal ion binding"/>
    <property type="evidence" value="ECO:0007669"/>
    <property type="project" value="UniProtKB-KW"/>
</dbReference>
<evidence type="ECO:0000256" key="7">
    <source>
        <dbReference type="ARBA" id="ARBA00023157"/>
    </source>
</evidence>
<dbReference type="GeneTree" id="ENSGT00940000161814"/>
<dbReference type="PRINTS" id="PR01504">
    <property type="entry name" value="PNCREATITSAP"/>
</dbReference>
<dbReference type="GO" id="GO:0030246">
    <property type="term" value="F:carbohydrate binding"/>
    <property type="evidence" value="ECO:0007669"/>
    <property type="project" value="UniProtKB-KW"/>
</dbReference>
<protein>
    <recommendedName>
        <fullName evidence="9">C-type lectin domain-containing protein</fullName>
    </recommendedName>
</protein>
<feature type="chain" id="PRO_5034613846" description="C-type lectin domain-containing protein" evidence="8">
    <location>
        <begin position="24"/>
        <end position="157"/>
    </location>
</feature>
<evidence type="ECO:0000256" key="2">
    <source>
        <dbReference type="ARBA" id="ARBA00006250"/>
    </source>
</evidence>
<comment type="similarity">
    <text evidence="2">Belongs to the true venom lectin family.</text>
</comment>
<keyword evidence="8" id="KW-0732">Signal</keyword>
<accession>A0A8C5RJ98</accession>
<dbReference type="PROSITE" id="PS50041">
    <property type="entry name" value="C_TYPE_LECTIN_2"/>
    <property type="match status" value="1"/>
</dbReference>
<evidence type="ECO:0000256" key="4">
    <source>
        <dbReference type="ARBA" id="ARBA00022723"/>
    </source>
</evidence>
<reference evidence="10" key="2">
    <citation type="submission" date="2025-09" db="UniProtKB">
        <authorList>
            <consortium name="Ensembl"/>
        </authorList>
    </citation>
    <scope>IDENTIFICATION</scope>
</reference>
<keyword evidence="6" id="KW-0106">Calcium</keyword>